<dbReference type="AlphaFoldDB" id="A0A917K0B7"/>
<dbReference type="Pfam" id="PF05309">
    <property type="entry name" value="TraE"/>
    <property type="match status" value="1"/>
</dbReference>
<evidence type="ECO:0000313" key="3">
    <source>
        <dbReference type="Proteomes" id="UP000630149"/>
    </source>
</evidence>
<sequence length="188" mass="21708">MDIKFRDDAISKYRLSLRITFIWALVSTVSLLILSLINFYGFKHQKTHWLPVCSTSDFWVGETEYSPAYLREMAKKVADLRLTYNPETIDARYSTLIHLTQASYQEKVNKRLSLEIEAVKKKNISSVFYSDKVSVDTKHHMALISGFLHRTSHGLALKPVYKTYELKFVFKGGELSPLSITEVKHEKA</sequence>
<dbReference type="EMBL" id="BMOB01000009">
    <property type="protein sequence ID" value="GGI90902.1"/>
    <property type="molecule type" value="Genomic_DNA"/>
</dbReference>
<reference evidence="2" key="1">
    <citation type="journal article" date="2014" name="Int. J. Syst. Evol. Microbiol.">
        <title>Complete genome sequence of Corynebacterium casei LMG S-19264T (=DSM 44701T), isolated from a smear-ripened cheese.</title>
        <authorList>
            <consortium name="US DOE Joint Genome Institute (JGI-PGF)"/>
            <person name="Walter F."/>
            <person name="Albersmeier A."/>
            <person name="Kalinowski J."/>
            <person name="Ruckert C."/>
        </authorList>
    </citation>
    <scope>NUCLEOTIDE SEQUENCE</scope>
    <source>
        <strain evidence="2">JCM 13919</strain>
    </source>
</reference>
<evidence type="ECO:0000256" key="1">
    <source>
        <dbReference type="SAM" id="Phobius"/>
    </source>
</evidence>
<gene>
    <name evidence="2" type="ORF">GCM10007966_19500</name>
</gene>
<proteinExistence type="predicted"/>
<name>A0A917K0B7_9GAMM</name>
<evidence type="ECO:0000313" key="2">
    <source>
        <dbReference type="EMBL" id="GGI90902.1"/>
    </source>
</evidence>
<evidence type="ECO:0008006" key="4">
    <source>
        <dbReference type="Google" id="ProtNLM"/>
    </source>
</evidence>
<dbReference type="RefSeq" id="WP_131777189.1">
    <property type="nucleotide sequence ID" value="NZ_BMOB01000009.1"/>
</dbReference>
<accession>A0A917K0B7</accession>
<keyword evidence="1" id="KW-0472">Membrane</keyword>
<keyword evidence="3" id="KW-1185">Reference proteome</keyword>
<keyword evidence="1" id="KW-1133">Transmembrane helix</keyword>
<feature type="transmembrane region" description="Helical" evidence="1">
    <location>
        <begin position="21"/>
        <end position="42"/>
    </location>
</feature>
<keyword evidence="1" id="KW-0812">Transmembrane</keyword>
<reference evidence="2" key="2">
    <citation type="submission" date="2020-09" db="EMBL/GenBank/DDBJ databases">
        <authorList>
            <person name="Sun Q."/>
            <person name="Ohkuma M."/>
        </authorList>
    </citation>
    <scope>NUCLEOTIDE SEQUENCE</scope>
    <source>
        <strain evidence="2">JCM 13919</strain>
    </source>
</reference>
<dbReference type="OrthoDB" id="5646365at2"/>
<protein>
    <recommendedName>
        <fullName evidence="4">Type IV conjugative transfer system protein TraE</fullName>
    </recommendedName>
</protein>
<comment type="caution">
    <text evidence="2">The sequence shown here is derived from an EMBL/GenBank/DDBJ whole genome shotgun (WGS) entry which is preliminary data.</text>
</comment>
<dbReference type="InterPro" id="IPR007973">
    <property type="entry name" value="Pilus_assembly_TraE"/>
</dbReference>
<organism evidence="2 3">
    <name type="scientific">Legionella impletisoli</name>
    <dbReference type="NCBI Taxonomy" id="343510"/>
    <lineage>
        <taxon>Bacteria</taxon>
        <taxon>Pseudomonadati</taxon>
        <taxon>Pseudomonadota</taxon>
        <taxon>Gammaproteobacteria</taxon>
        <taxon>Legionellales</taxon>
        <taxon>Legionellaceae</taxon>
        <taxon>Legionella</taxon>
    </lineage>
</organism>
<dbReference type="Proteomes" id="UP000630149">
    <property type="component" value="Unassembled WGS sequence"/>
</dbReference>